<dbReference type="NCBIfam" id="NF011065">
    <property type="entry name" value="PRK14494.1-4"/>
    <property type="match status" value="1"/>
</dbReference>
<reference evidence="6 7" key="1">
    <citation type="submission" date="2010-10" db="EMBL/GenBank/DDBJ databases">
        <authorList>
            <consortium name="The Broad Institute Genome Sequencing Platform"/>
            <person name="Ward D."/>
            <person name="Earl A."/>
            <person name="Feldgarden M."/>
            <person name="Young S.K."/>
            <person name="Gargeya S."/>
            <person name="Zeng Q."/>
            <person name="Alvarado L."/>
            <person name="Berlin A."/>
            <person name="Bochicchio J."/>
            <person name="Chapman S.B."/>
            <person name="Chen Z."/>
            <person name="Freedman E."/>
            <person name="Gellesch M."/>
            <person name="Goldberg J."/>
            <person name="Griggs A."/>
            <person name="Gujja S."/>
            <person name="Heilman E."/>
            <person name="Heiman D."/>
            <person name="Howarth C."/>
            <person name="Mehta T."/>
            <person name="Neiman D."/>
            <person name="Pearson M."/>
            <person name="Roberts A."/>
            <person name="Saif S."/>
            <person name="Shea T."/>
            <person name="Shenoy N."/>
            <person name="Sisk P."/>
            <person name="Stolte C."/>
            <person name="Sykes S."/>
            <person name="White J."/>
            <person name="Yandava C."/>
            <person name="Allen-Vercoe E."/>
            <person name="Sibley C."/>
            <person name="Ambrose C.E."/>
            <person name="Strauss J."/>
            <person name="Daigneault M."/>
            <person name="Haas B."/>
            <person name="Nusbaum C."/>
            <person name="Birren B."/>
        </authorList>
    </citation>
    <scope>NUCLEOTIDE SEQUENCE [LARGE SCALE GENOMIC DNA]</scope>
    <source>
        <strain evidence="6 7">3_1_6</strain>
    </source>
</reference>
<dbReference type="GO" id="GO:0051539">
    <property type="term" value="F:4 iron, 4 sulfur cluster binding"/>
    <property type="evidence" value="ECO:0007669"/>
    <property type="project" value="UniProtKB-KW"/>
</dbReference>
<evidence type="ECO:0000256" key="1">
    <source>
        <dbReference type="ARBA" id="ARBA00022485"/>
    </source>
</evidence>
<dbReference type="InterPro" id="IPR004435">
    <property type="entry name" value="MobB_dom"/>
</dbReference>
<protein>
    <submittedName>
        <fullName evidence="6">Molybdopterin-guanine dinucleotide biosynthesis protein B</fullName>
    </submittedName>
</protein>
<evidence type="ECO:0000256" key="4">
    <source>
        <dbReference type="ARBA" id="ARBA00023014"/>
    </source>
</evidence>
<reference evidence="6 7" key="2">
    <citation type="submission" date="2013-04" db="EMBL/GenBank/DDBJ databases">
        <title>The Genome Sequence of Bilophila wadsworthia 3_1_6.</title>
        <authorList>
            <consortium name="The Broad Institute Genomics Platform"/>
            <person name="Earl A."/>
            <person name="Ward D."/>
            <person name="Feldgarden M."/>
            <person name="Gevers D."/>
            <person name="Sibley C."/>
            <person name="Strauss J."/>
            <person name="Allen-Vercoe E."/>
            <person name="Walker B."/>
            <person name="Young S."/>
            <person name="Zeng Q."/>
            <person name="Gargeya S."/>
            <person name="Fitzgerald M."/>
            <person name="Haas B."/>
            <person name="Abouelleil A."/>
            <person name="Allen A.W."/>
            <person name="Alvarado L."/>
            <person name="Arachchi H.M."/>
            <person name="Berlin A.M."/>
            <person name="Chapman S.B."/>
            <person name="Gainer-Dewar J."/>
            <person name="Goldberg J."/>
            <person name="Griggs A."/>
            <person name="Gujja S."/>
            <person name="Hansen M."/>
            <person name="Howarth C."/>
            <person name="Imamovic A."/>
            <person name="Ireland A."/>
            <person name="Larimer J."/>
            <person name="McCowan C."/>
            <person name="Murphy C."/>
            <person name="Pearson M."/>
            <person name="Poon T.W."/>
            <person name="Priest M."/>
            <person name="Roberts A."/>
            <person name="Saif S."/>
            <person name="Shea T."/>
            <person name="Sisk P."/>
            <person name="Sykes S."/>
            <person name="Wortman J."/>
            <person name="Nusbaum C."/>
            <person name="Birren B."/>
        </authorList>
    </citation>
    <scope>NUCLEOTIDE SEQUENCE [LARGE SCALE GENOMIC DNA]</scope>
    <source>
        <strain evidence="6 7">3_1_6</strain>
    </source>
</reference>
<name>E5Y4T1_BILW3</name>
<dbReference type="GO" id="GO:0046872">
    <property type="term" value="F:metal ion binding"/>
    <property type="evidence" value="ECO:0007669"/>
    <property type="project" value="UniProtKB-KW"/>
</dbReference>
<keyword evidence="2" id="KW-0479">Metal-binding</keyword>
<evidence type="ECO:0000256" key="3">
    <source>
        <dbReference type="ARBA" id="ARBA00023004"/>
    </source>
</evidence>
<keyword evidence="7" id="KW-1185">Reference proteome</keyword>
<sequence>MQATSIIGFSNSGKTTLISRLSECLEARGLKVAIAKHTHHELDKPDTDTALLMGPKRTIVGLSNTKDGKGEAMIHWGHPCFLRDLVPLLDADILLVEGGKTIGWLPRILCLRTTPELLTALPEGCKALRPELALATYGDNKLPGLPSFTAEDLDALVDLVLEKGFLLPALDCGACGEADCTAMTQRIVAGEKTPGDCVAARGSIEVTVNGQSVGLNPFTAQMLSGGIKGMLGALKGMVPGGEVIIRMKG</sequence>
<dbReference type="InterPro" id="IPR027417">
    <property type="entry name" value="P-loop_NTPase"/>
</dbReference>
<dbReference type="STRING" id="563192.HMPREF0179_01194"/>
<evidence type="ECO:0000256" key="2">
    <source>
        <dbReference type="ARBA" id="ARBA00022723"/>
    </source>
</evidence>
<dbReference type="Proteomes" id="UP000006034">
    <property type="component" value="Unassembled WGS sequence"/>
</dbReference>
<dbReference type="Gene3D" id="3.40.50.300">
    <property type="entry name" value="P-loop containing nucleotide triphosphate hydrolases"/>
    <property type="match status" value="1"/>
</dbReference>
<keyword evidence="4" id="KW-0411">Iron-sulfur</keyword>
<dbReference type="eggNOG" id="COG1763">
    <property type="taxonomic scope" value="Bacteria"/>
</dbReference>
<dbReference type="EMBL" id="ADCP02000001">
    <property type="protein sequence ID" value="EFV44993.1"/>
    <property type="molecule type" value="Genomic_DNA"/>
</dbReference>
<dbReference type="SUPFAM" id="SSF52540">
    <property type="entry name" value="P-loop containing nucleoside triphosphate hydrolases"/>
    <property type="match status" value="1"/>
</dbReference>
<dbReference type="GeneID" id="78086326"/>
<dbReference type="InterPro" id="IPR007202">
    <property type="entry name" value="4Fe-4S_dom"/>
</dbReference>
<dbReference type="PROSITE" id="PS51656">
    <property type="entry name" value="4FE4S"/>
    <property type="match status" value="1"/>
</dbReference>
<dbReference type="OrthoDB" id="9789936at2"/>
<dbReference type="Gene3D" id="1.10.15.40">
    <property type="entry name" value="Electron transport complex subunit B, putative Fe-S cluster"/>
    <property type="match status" value="1"/>
</dbReference>
<gene>
    <name evidence="6" type="ORF">HMPREF0179_01194</name>
</gene>
<dbReference type="PANTHER" id="PTHR40072:SF1">
    <property type="entry name" value="MOLYBDOPTERIN-GUANINE DINUCLEOTIDE BIOSYNTHESIS ADAPTER PROTEIN"/>
    <property type="match status" value="1"/>
</dbReference>
<dbReference type="InterPro" id="IPR052539">
    <property type="entry name" value="MGD_biosynthesis_adapter"/>
</dbReference>
<dbReference type="GO" id="GO:0006777">
    <property type="term" value="P:Mo-molybdopterin cofactor biosynthetic process"/>
    <property type="evidence" value="ECO:0007669"/>
    <property type="project" value="InterPro"/>
</dbReference>
<evidence type="ECO:0000313" key="6">
    <source>
        <dbReference type="EMBL" id="EFV44993.1"/>
    </source>
</evidence>
<evidence type="ECO:0000313" key="7">
    <source>
        <dbReference type="Proteomes" id="UP000006034"/>
    </source>
</evidence>
<dbReference type="RefSeq" id="WP_005026137.1">
    <property type="nucleotide sequence ID" value="NZ_KE150238.1"/>
</dbReference>
<comment type="caution">
    <text evidence="6">The sequence shown here is derived from an EMBL/GenBank/DDBJ whole genome shotgun (WGS) entry which is preliminary data.</text>
</comment>
<dbReference type="GO" id="GO:0005525">
    <property type="term" value="F:GTP binding"/>
    <property type="evidence" value="ECO:0007669"/>
    <property type="project" value="InterPro"/>
</dbReference>
<keyword evidence="3" id="KW-0408">Iron</keyword>
<dbReference type="Pfam" id="PF03205">
    <property type="entry name" value="MobB"/>
    <property type="match status" value="1"/>
</dbReference>
<dbReference type="PANTHER" id="PTHR40072">
    <property type="entry name" value="MOLYBDOPTERIN-GUANINE DINUCLEOTIDE BIOSYNTHESIS ADAPTER PROTEIN-RELATED"/>
    <property type="match status" value="1"/>
</dbReference>
<dbReference type="AlphaFoldDB" id="E5Y4T1"/>
<keyword evidence="1" id="KW-0004">4Fe-4S</keyword>
<evidence type="ECO:0000259" key="5">
    <source>
        <dbReference type="PROSITE" id="PS51656"/>
    </source>
</evidence>
<accession>E5Y4T1</accession>
<dbReference type="Pfam" id="PF04060">
    <property type="entry name" value="FeS"/>
    <property type="match status" value="1"/>
</dbReference>
<feature type="domain" description="4Fe-4S" evidence="5">
    <location>
        <begin position="155"/>
        <end position="215"/>
    </location>
</feature>
<organism evidence="6 7">
    <name type="scientific">Bilophila wadsworthia (strain 3_1_6)</name>
    <dbReference type="NCBI Taxonomy" id="563192"/>
    <lineage>
        <taxon>Bacteria</taxon>
        <taxon>Pseudomonadati</taxon>
        <taxon>Thermodesulfobacteriota</taxon>
        <taxon>Desulfovibrionia</taxon>
        <taxon>Desulfovibrionales</taxon>
        <taxon>Desulfovibrionaceae</taxon>
        <taxon>Bilophila</taxon>
    </lineage>
</organism>
<dbReference type="HOGENOM" id="CLU_068199_0_0_7"/>
<proteinExistence type="predicted"/>